<evidence type="ECO:0000256" key="1">
    <source>
        <dbReference type="ARBA" id="ARBA00000799"/>
    </source>
</evidence>
<dbReference type="InterPro" id="IPR005801">
    <property type="entry name" value="ADC_synthase"/>
</dbReference>
<organism evidence="7 8">
    <name type="scientific">Dictyobacter kobayashii</name>
    <dbReference type="NCBI Taxonomy" id="2014872"/>
    <lineage>
        <taxon>Bacteria</taxon>
        <taxon>Bacillati</taxon>
        <taxon>Chloroflexota</taxon>
        <taxon>Ktedonobacteria</taxon>
        <taxon>Ktedonobacterales</taxon>
        <taxon>Dictyobacteraceae</taxon>
        <taxon>Dictyobacter</taxon>
    </lineage>
</organism>
<sequence>MDIAFTDNACNTNHSGSPLYDRDHFVTTFQQATECAAQLGRQILVSITFPMAVYDPQLLFTIFHHLNLGDRFFWSRSADERALVGVGQATTIVTTGPERVATAAAAWRELRQHAIIEKVSADLPAYTSGPVLLGGFTFDTLTTHTSLWEGFPDGLLILPYLLFHSDEDKAALTINALIGADDAFEQRADNVVGTLRQLALALQASQPATAVSEDEARQASELAVHDLLPGEQWKKQVARAVEKIRAGAFEKVVLARGVQVAQEEDFDVDGTLQRLSQSYPGAYVFAIQRGKRYFVGATPERLVCSEDGQIQTMALAGSAPRGATAEEDQRFGEELLKSEKNQGEHNFVVTTIHDALSTLCSRVWVADAPRLLKLKNIQHLETPIMGNLKPGHSILEAIEDLHPTPAVGGYPRIPALASIREDEHLDRGWYAGPIGWIGTGGNGEFAVALRSGLVEGHQATLFAGCGIVADSDPESEYQESCLKLQVMLRGLGGEM</sequence>
<accession>A0A402AF27</accession>
<dbReference type="PRINTS" id="PR00095">
    <property type="entry name" value="ANTSNTHASEI"/>
</dbReference>
<evidence type="ECO:0000256" key="2">
    <source>
        <dbReference type="ARBA" id="ARBA00005297"/>
    </source>
</evidence>
<comment type="caution">
    <text evidence="7">The sequence shown here is derived from an EMBL/GenBank/DDBJ whole genome shotgun (WGS) entry which is preliminary data.</text>
</comment>
<dbReference type="RefSeq" id="WP_126549344.1">
    <property type="nucleotide sequence ID" value="NZ_BIFS01000001.1"/>
</dbReference>
<dbReference type="OrthoDB" id="9803598at2"/>
<proteinExistence type="inferred from homology"/>
<dbReference type="InterPro" id="IPR019999">
    <property type="entry name" value="Anth_synth_I-like"/>
</dbReference>
<feature type="domain" description="Chorismate-utilising enzyme C-terminal" evidence="6">
    <location>
        <begin position="231"/>
        <end position="483"/>
    </location>
</feature>
<name>A0A402AF27_9CHLR</name>
<dbReference type="InterPro" id="IPR015890">
    <property type="entry name" value="Chorismate_C"/>
</dbReference>
<keyword evidence="8" id="KW-1185">Reference proteome</keyword>
<protein>
    <recommendedName>
        <fullName evidence="3">isochorismate synthase</fullName>
        <ecNumber evidence="3">5.4.4.2</ecNumber>
    </recommendedName>
    <alternativeName>
        <fullName evidence="5">Isochorismate mutase</fullName>
    </alternativeName>
</protein>
<dbReference type="SUPFAM" id="SSF56322">
    <property type="entry name" value="ADC synthase"/>
    <property type="match status" value="1"/>
</dbReference>
<dbReference type="EMBL" id="BIFS01000001">
    <property type="protein sequence ID" value="GCE17699.1"/>
    <property type="molecule type" value="Genomic_DNA"/>
</dbReference>
<dbReference type="AlphaFoldDB" id="A0A402AF27"/>
<dbReference type="PANTHER" id="PTHR42839">
    <property type="entry name" value="ISOCHORISMATE SYNTHASE ENTC"/>
    <property type="match status" value="1"/>
</dbReference>
<dbReference type="Pfam" id="PF00425">
    <property type="entry name" value="Chorismate_bind"/>
    <property type="match status" value="1"/>
</dbReference>
<evidence type="ECO:0000313" key="8">
    <source>
        <dbReference type="Proteomes" id="UP000287188"/>
    </source>
</evidence>
<dbReference type="Proteomes" id="UP000287188">
    <property type="component" value="Unassembled WGS sequence"/>
</dbReference>
<dbReference type="EC" id="5.4.4.2" evidence="3"/>
<evidence type="ECO:0000313" key="7">
    <source>
        <dbReference type="EMBL" id="GCE17699.1"/>
    </source>
</evidence>
<evidence type="ECO:0000256" key="3">
    <source>
        <dbReference type="ARBA" id="ARBA00012824"/>
    </source>
</evidence>
<dbReference type="InterPro" id="IPR004561">
    <property type="entry name" value="IsoChor_synthase"/>
</dbReference>
<dbReference type="NCBIfam" id="TIGR00543">
    <property type="entry name" value="isochor_syn"/>
    <property type="match status" value="1"/>
</dbReference>
<comment type="catalytic activity">
    <reaction evidence="1">
        <text>chorismate = isochorismate</text>
        <dbReference type="Rhea" id="RHEA:18985"/>
        <dbReference type="ChEBI" id="CHEBI:29748"/>
        <dbReference type="ChEBI" id="CHEBI:29780"/>
        <dbReference type="EC" id="5.4.4.2"/>
    </reaction>
</comment>
<evidence type="ECO:0000259" key="6">
    <source>
        <dbReference type="Pfam" id="PF00425"/>
    </source>
</evidence>
<dbReference type="GO" id="GO:0008909">
    <property type="term" value="F:isochorismate synthase activity"/>
    <property type="evidence" value="ECO:0007669"/>
    <property type="project" value="UniProtKB-EC"/>
</dbReference>
<comment type="similarity">
    <text evidence="2">Belongs to the isochorismate synthase family.</text>
</comment>
<dbReference type="PANTHER" id="PTHR42839:SF1">
    <property type="entry name" value="ISOCHORISMATE SYNTHASE MENF"/>
    <property type="match status" value="1"/>
</dbReference>
<dbReference type="Gene3D" id="3.60.120.10">
    <property type="entry name" value="Anthranilate synthase"/>
    <property type="match status" value="1"/>
</dbReference>
<dbReference type="GO" id="GO:0009697">
    <property type="term" value="P:salicylic acid biosynthetic process"/>
    <property type="evidence" value="ECO:0007669"/>
    <property type="project" value="TreeGrafter"/>
</dbReference>
<evidence type="ECO:0000256" key="4">
    <source>
        <dbReference type="ARBA" id="ARBA00023235"/>
    </source>
</evidence>
<keyword evidence="4" id="KW-0413">Isomerase</keyword>
<gene>
    <name evidence="7" type="ORF">KDK_14990</name>
</gene>
<reference evidence="8" key="1">
    <citation type="submission" date="2018-12" db="EMBL/GenBank/DDBJ databases">
        <title>Tengunoibacter tsumagoiensis gen. nov., sp. nov., Dictyobacter kobayashii sp. nov., D. alpinus sp. nov., and D. joshuensis sp. nov. and description of Dictyobacteraceae fam. nov. within the order Ktedonobacterales isolated from Tengu-no-mugimeshi.</title>
        <authorList>
            <person name="Wang C.M."/>
            <person name="Zheng Y."/>
            <person name="Sakai Y."/>
            <person name="Toyoda A."/>
            <person name="Minakuchi Y."/>
            <person name="Abe K."/>
            <person name="Yokota A."/>
            <person name="Yabe S."/>
        </authorList>
    </citation>
    <scope>NUCLEOTIDE SEQUENCE [LARGE SCALE GENOMIC DNA]</scope>
    <source>
        <strain evidence="8">Uno11</strain>
    </source>
</reference>
<evidence type="ECO:0000256" key="5">
    <source>
        <dbReference type="ARBA" id="ARBA00041564"/>
    </source>
</evidence>